<feature type="transmembrane region" description="Helical" evidence="4">
    <location>
        <begin position="12"/>
        <end position="34"/>
    </location>
</feature>
<proteinExistence type="predicted"/>
<keyword evidence="3 6" id="KW-0012">Acyltransferase</keyword>
<keyword evidence="4" id="KW-0472">Membrane</keyword>
<protein>
    <submittedName>
        <fullName evidence="6">1-acyl-sn-glycerol-3-phosphate acyltransferase</fullName>
    </submittedName>
</protein>
<dbReference type="InterPro" id="IPR002123">
    <property type="entry name" value="Plipid/glycerol_acylTrfase"/>
</dbReference>
<keyword evidence="4" id="KW-0812">Transmembrane</keyword>
<dbReference type="GO" id="GO:0006654">
    <property type="term" value="P:phosphatidic acid biosynthetic process"/>
    <property type="evidence" value="ECO:0007669"/>
    <property type="project" value="TreeGrafter"/>
</dbReference>
<evidence type="ECO:0000313" key="7">
    <source>
        <dbReference type="Proteomes" id="UP001157355"/>
    </source>
</evidence>
<comment type="pathway">
    <text evidence="1">Lipid metabolism.</text>
</comment>
<evidence type="ECO:0000256" key="3">
    <source>
        <dbReference type="ARBA" id="ARBA00023315"/>
    </source>
</evidence>
<dbReference type="PANTHER" id="PTHR10434:SF40">
    <property type="entry name" value="1-ACYL-SN-GLYCEROL-3-PHOSPHATE ACYLTRANSFERASE"/>
    <property type="match status" value="1"/>
</dbReference>
<evidence type="ECO:0000313" key="6">
    <source>
        <dbReference type="EMBL" id="GLS87447.1"/>
    </source>
</evidence>
<name>A0AA37U069_9RHOB</name>
<gene>
    <name evidence="6" type="ORF">GCM10010873_24210</name>
</gene>
<sequence length="246" mass="26968">MRTSPLWRPIQWLLSLIFILQMYLAMLVIGIAYLPYAVLNRDGAAAACHAFCKWVRLSLWLLCGLRTEIRGTVPQGEVLIAPKHQSFLDIILIYGALPRAKFIMKAELRFAPILGWYALRIGCVPVNRGKRGAAITKMMSDVRSGLARPGQLIIYPQGTRTAPGEVLPYKIGTAALYSQLGQPCVPVGTNVGLFWPKHGLMRHPGTGVVDFLPAIPPGLSNAEFMAQLEARVETSSNALMAEAGYP</sequence>
<dbReference type="PANTHER" id="PTHR10434">
    <property type="entry name" value="1-ACYL-SN-GLYCEROL-3-PHOSPHATE ACYLTRANSFERASE"/>
    <property type="match status" value="1"/>
</dbReference>
<dbReference type="Pfam" id="PF01553">
    <property type="entry name" value="Acyltransferase"/>
    <property type="match status" value="1"/>
</dbReference>
<dbReference type="SMART" id="SM00563">
    <property type="entry name" value="PlsC"/>
    <property type="match status" value="1"/>
</dbReference>
<evidence type="ECO:0000256" key="4">
    <source>
        <dbReference type="SAM" id="Phobius"/>
    </source>
</evidence>
<dbReference type="Proteomes" id="UP001157355">
    <property type="component" value="Unassembled WGS sequence"/>
</dbReference>
<dbReference type="AlphaFoldDB" id="A0AA37U069"/>
<dbReference type="GO" id="GO:0003841">
    <property type="term" value="F:1-acylglycerol-3-phosphate O-acyltransferase activity"/>
    <property type="evidence" value="ECO:0007669"/>
    <property type="project" value="TreeGrafter"/>
</dbReference>
<evidence type="ECO:0000259" key="5">
    <source>
        <dbReference type="SMART" id="SM00563"/>
    </source>
</evidence>
<dbReference type="RefSeq" id="WP_284325631.1">
    <property type="nucleotide sequence ID" value="NZ_BSPP01000008.1"/>
</dbReference>
<evidence type="ECO:0000256" key="1">
    <source>
        <dbReference type="ARBA" id="ARBA00005189"/>
    </source>
</evidence>
<comment type="caution">
    <text evidence="6">The sequence shown here is derived from an EMBL/GenBank/DDBJ whole genome shotgun (WGS) entry which is preliminary data.</text>
</comment>
<reference evidence="6 7" key="1">
    <citation type="journal article" date="2014" name="Int. J. Syst. Evol. Microbiol.">
        <title>Complete genome sequence of Corynebacterium casei LMG S-19264T (=DSM 44701T), isolated from a smear-ripened cheese.</title>
        <authorList>
            <consortium name="US DOE Joint Genome Institute (JGI-PGF)"/>
            <person name="Walter F."/>
            <person name="Albersmeier A."/>
            <person name="Kalinowski J."/>
            <person name="Ruckert C."/>
        </authorList>
    </citation>
    <scope>NUCLEOTIDE SEQUENCE [LARGE SCALE GENOMIC DNA]</scope>
    <source>
        <strain evidence="6 7">NBRC 111766</strain>
    </source>
</reference>
<dbReference type="EMBL" id="BSPP01000008">
    <property type="protein sequence ID" value="GLS87447.1"/>
    <property type="molecule type" value="Genomic_DNA"/>
</dbReference>
<keyword evidence="7" id="KW-1185">Reference proteome</keyword>
<dbReference type="SUPFAM" id="SSF69593">
    <property type="entry name" value="Glycerol-3-phosphate (1)-acyltransferase"/>
    <property type="match status" value="1"/>
</dbReference>
<dbReference type="CDD" id="cd07989">
    <property type="entry name" value="LPLAT_AGPAT-like"/>
    <property type="match status" value="1"/>
</dbReference>
<feature type="domain" description="Phospholipid/glycerol acyltransferase" evidence="5">
    <location>
        <begin position="78"/>
        <end position="192"/>
    </location>
</feature>
<keyword evidence="2" id="KW-0808">Transferase</keyword>
<organism evidence="6 7">
    <name type="scientific">Cypionkella aquatica</name>
    <dbReference type="NCBI Taxonomy" id="1756042"/>
    <lineage>
        <taxon>Bacteria</taxon>
        <taxon>Pseudomonadati</taxon>
        <taxon>Pseudomonadota</taxon>
        <taxon>Alphaproteobacteria</taxon>
        <taxon>Rhodobacterales</taxon>
        <taxon>Paracoccaceae</taxon>
        <taxon>Cypionkella</taxon>
    </lineage>
</organism>
<evidence type="ECO:0000256" key="2">
    <source>
        <dbReference type="ARBA" id="ARBA00022679"/>
    </source>
</evidence>
<accession>A0AA37U069</accession>
<keyword evidence="4" id="KW-1133">Transmembrane helix</keyword>